<dbReference type="InterPro" id="IPR036477">
    <property type="entry name" value="Formyl_transf_N_sf"/>
</dbReference>
<accession>A0ABU4WN26</accession>
<dbReference type="NCBIfam" id="TIGR00460">
    <property type="entry name" value="fmt"/>
    <property type="match status" value="1"/>
</dbReference>
<dbReference type="SUPFAM" id="SSF50486">
    <property type="entry name" value="FMT C-terminal domain-like"/>
    <property type="match status" value="1"/>
</dbReference>
<dbReference type="InterPro" id="IPR041711">
    <property type="entry name" value="Met-tRNA-FMT_N"/>
</dbReference>
<comment type="catalytic activity">
    <reaction evidence="5">
        <text>L-methionyl-tRNA(fMet) + (6R)-10-formyltetrahydrofolate = N-formyl-L-methionyl-tRNA(fMet) + (6S)-5,6,7,8-tetrahydrofolate + H(+)</text>
        <dbReference type="Rhea" id="RHEA:24380"/>
        <dbReference type="Rhea" id="RHEA-COMP:9952"/>
        <dbReference type="Rhea" id="RHEA-COMP:9953"/>
        <dbReference type="ChEBI" id="CHEBI:15378"/>
        <dbReference type="ChEBI" id="CHEBI:57453"/>
        <dbReference type="ChEBI" id="CHEBI:78530"/>
        <dbReference type="ChEBI" id="CHEBI:78844"/>
        <dbReference type="ChEBI" id="CHEBI:195366"/>
        <dbReference type="EC" id="2.1.2.9"/>
    </reaction>
</comment>
<feature type="domain" description="Formyl transferase C-terminal" evidence="7">
    <location>
        <begin position="205"/>
        <end position="300"/>
    </location>
</feature>
<dbReference type="Pfam" id="PF02911">
    <property type="entry name" value="Formyl_trans_C"/>
    <property type="match status" value="1"/>
</dbReference>
<reference evidence="8 9" key="1">
    <citation type="submission" date="2022-03" db="EMBL/GenBank/DDBJ databases">
        <title>Novel taxa within the pig intestine.</title>
        <authorList>
            <person name="Wylensek D."/>
            <person name="Bishof K."/>
            <person name="Afrizal A."/>
            <person name="Clavel T."/>
        </authorList>
    </citation>
    <scope>NUCLEOTIDE SEQUENCE [LARGE SCALE GENOMIC DNA]</scope>
    <source>
        <strain evidence="8 9">Cla-KB-P134</strain>
    </source>
</reference>
<evidence type="ECO:0000256" key="4">
    <source>
        <dbReference type="ARBA" id="ARBA00022917"/>
    </source>
</evidence>
<dbReference type="Proteomes" id="UP001285244">
    <property type="component" value="Unassembled WGS sequence"/>
</dbReference>
<dbReference type="RefSeq" id="WP_320325136.1">
    <property type="nucleotide sequence ID" value="NZ_JALBUS010000003.1"/>
</dbReference>
<dbReference type="PANTHER" id="PTHR11138">
    <property type="entry name" value="METHIONYL-TRNA FORMYLTRANSFERASE"/>
    <property type="match status" value="1"/>
</dbReference>
<dbReference type="SUPFAM" id="SSF53328">
    <property type="entry name" value="Formyltransferase"/>
    <property type="match status" value="1"/>
</dbReference>
<dbReference type="GO" id="GO:0004479">
    <property type="term" value="F:methionyl-tRNA formyltransferase activity"/>
    <property type="evidence" value="ECO:0007669"/>
    <property type="project" value="UniProtKB-EC"/>
</dbReference>
<keyword evidence="3 5" id="KW-0808">Transferase</keyword>
<organism evidence="8 9">
    <name type="scientific">Absicoccus intestinalis</name>
    <dbReference type="NCBI Taxonomy" id="2926319"/>
    <lineage>
        <taxon>Bacteria</taxon>
        <taxon>Bacillati</taxon>
        <taxon>Bacillota</taxon>
        <taxon>Erysipelotrichia</taxon>
        <taxon>Erysipelotrichales</taxon>
        <taxon>Erysipelotrichaceae</taxon>
        <taxon>Absicoccus</taxon>
    </lineage>
</organism>
<evidence type="ECO:0000313" key="8">
    <source>
        <dbReference type="EMBL" id="MDX8416819.1"/>
    </source>
</evidence>
<dbReference type="InterPro" id="IPR011034">
    <property type="entry name" value="Formyl_transferase-like_C_sf"/>
</dbReference>
<dbReference type="Gene3D" id="3.40.50.12230">
    <property type="match status" value="1"/>
</dbReference>
<comment type="function">
    <text evidence="5">Attaches a formyl group to the free amino group of methionyl-tRNA(fMet). The formyl group appears to play a dual role in the initiator identity of N-formylmethionyl-tRNA by promoting its recognition by IF2 and preventing the misappropriation of this tRNA by the elongation apparatus.</text>
</comment>
<comment type="similarity">
    <text evidence="1 5">Belongs to the Fmt family.</text>
</comment>
<dbReference type="Pfam" id="PF00551">
    <property type="entry name" value="Formyl_trans_N"/>
    <property type="match status" value="1"/>
</dbReference>
<gene>
    <name evidence="5 8" type="primary">fmt</name>
    <name evidence="8" type="ORF">MOZ64_03020</name>
</gene>
<protein>
    <recommendedName>
        <fullName evidence="2 5">Methionyl-tRNA formyltransferase</fullName>
        <ecNumber evidence="2 5">2.1.2.9</ecNumber>
    </recommendedName>
</protein>
<evidence type="ECO:0000256" key="1">
    <source>
        <dbReference type="ARBA" id="ARBA00010699"/>
    </source>
</evidence>
<keyword evidence="9" id="KW-1185">Reference proteome</keyword>
<comment type="caution">
    <text evidence="8">The sequence shown here is derived from an EMBL/GenBank/DDBJ whole genome shotgun (WGS) entry which is preliminary data.</text>
</comment>
<feature type="domain" description="Formyl transferase N-terminal" evidence="6">
    <location>
        <begin position="6"/>
        <end position="178"/>
    </location>
</feature>
<evidence type="ECO:0000256" key="3">
    <source>
        <dbReference type="ARBA" id="ARBA00022679"/>
    </source>
</evidence>
<evidence type="ECO:0000259" key="7">
    <source>
        <dbReference type="Pfam" id="PF02911"/>
    </source>
</evidence>
<dbReference type="InterPro" id="IPR005794">
    <property type="entry name" value="Fmt"/>
</dbReference>
<dbReference type="InterPro" id="IPR002376">
    <property type="entry name" value="Formyl_transf_N"/>
</dbReference>
<name>A0ABU4WN26_9FIRM</name>
<proteinExistence type="inferred from homology"/>
<dbReference type="EMBL" id="JALBUS010000003">
    <property type="protein sequence ID" value="MDX8416819.1"/>
    <property type="molecule type" value="Genomic_DNA"/>
</dbReference>
<dbReference type="PANTHER" id="PTHR11138:SF5">
    <property type="entry name" value="METHIONYL-TRNA FORMYLTRANSFERASE, MITOCHONDRIAL"/>
    <property type="match status" value="1"/>
</dbReference>
<evidence type="ECO:0000256" key="5">
    <source>
        <dbReference type="HAMAP-Rule" id="MF_00182"/>
    </source>
</evidence>
<sequence length="310" mass="34490">MSENQVLFMGTPQIAADVLQAMFDANIKVSMVITQPDKRVGRKHVLQYSPVKEFALKYQIPCFQPYKIKEDYQPILDQRPDLIVTCAYGQIVPNEVLMAPTYGCVNLHGSLLPKYRGGAPIQRAIWDGQTMSGMSLMKMVSGLDAGPVLDTQIVKISPMDTSTTVFEKMGKAAGQLLIKDFDLICSDQAKYIDQDESLVSYAPVISKAEEHIDLNQEDQRIINQIRALSDHPGAYIYIGKKKLKVFQPSYQVGHTQPLGTILGLQEDQYAIALHEGILLCGACQMEGKPLMKAKDFYNGQGRNFVGKIVE</sequence>
<dbReference type="EC" id="2.1.2.9" evidence="2 5"/>
<dbReference type="HAMAP" id="MF_00182">
    <property type="entry name" value="Formyl_trans"/>
    <property type="match status" value="1"/>
</dbReference>
<dbReference type="InterPro" id="IPR044135">
    <property type="entry name" value="Met-tRNA-FMT_C"/>
</dbReference>
<evidence type="ECO:0000256" key="2">
    <source>
        <dbReference type="ARBA" id="ARBA00012261"/>
    </source>
</evidence>
<dbReference type="InterPro" id="IPR005793">
    <property type="entry name" value="Formyl_trans_C"/>
</dbReference>
<dbReference type="CDD" id="cd08704">
    <property type="entry name" value="Met_tRNA_FMT_C"/>
    <property type="match status" value="1"/>
</dbReference>
<feature type="binding site" evidence="5">
    <location>
        <begin position="110"/>
        <end position="113"/>
    </location>
    <ligand>
        <name>(6S)-5,6,7,8-tetrahydrofolate</name>
        <dbReference type="ChEBI" id="CHEBI:57453"/>
    </ligand>
</feature>
<dbReference type="CDD" id="cd08646">
    <property type="entry name" value="FMT_core_Met-tRNA-FMT_N"/>
    <property type="match status" value="1"/>
</dbReference>
<evidence type="ECO:0000313" key="9">
    <source>
        <dbReference type="Proteomes" id="UP001285244"/>
    </source>
</evidence>
<evidence type="ECO:0000259" key="6">
    <source>
        <dbReference type="Pfam" id="PF00551"/>
    </source>
</evidence>
<keyword evidence="4 5" id="KW-0648">Protein biosynthesis</keyword>